<feature type="transmembrane region" description="Helical" evidence="1">
    <location>
        <begin position="56"/>
        <end position="80"/>
    </location>
</feature>
<dbReference type="EMBL" id="JBBLXS010000699">
    <property type="protein sequence ID" value="MEK0188650.1"/>
    <property type="molecule type" value="Genomic_DNA"/>
</dbReference>
<dbReference type="Proteomes" id="UP001384579">
    <property type="component" value="Unassembled WGS sequence"/>
</dbReference>
<keyword evidence="1" id="KW-0812">Transmembrane</keyword>
<dbReference type="Pfam" id="PF00805">
    <property type="entry name" value="Pentapeptide"/>
    <property type="match status" value="1"/>
</dbReference>
<keyword evidence="3" id="KW-1185">Reference proteome</keyword>
<name>A0ABU8YWC5_9CYAN</name>
<keyword evidence="1" id="KW-0472">Membrane</keyword>
<evidence type="ECO:0000313" key="3">
    <source>
        <dbReference type="Proteomes" id="UP001384579"/>
    </source>
</evidence>
<proteinExistence type="predicted"/>
<evidence type="ECO:0000256" key="1">
    <source>
        <dbReference type="SAM" id="Phobius"/>
    </source>
</evidence>
<accession>A0ABU8YWC5</accession>
<dbReference type="Gene3D" id="2.160.20.80">
    <property type="entry name" value="E3 ubiquitin-protein ligase SopA"/>
    <property type="match status" value="1"/>
</dbReference>
<keyword evidence="1" id="KW-1133">Transmembrane helix</keyword>
<reference evidence="2 3" key="1">
    <citation type="journal article" date="2020" name="Harmful Algae">
        <title>Molecular and morphological characterization of a novel dihydroanatoxin-a producing Microcoleus species (cyanobacteria) from the Russian River, California, USA.</title>
        <authorList>
            <person name="Conklin K.Y."/>
            <person name="Stancheva R."/>
            <person name="Otten T.G."/>
            <person name="Fadness R."/>
            <person name="Boyer G.L."/>
            <person name="Read B."/>
            <person name="Zhang X."/>
            <person name="Sheath R.G."/>
        </authorList>
    </citation>
    <scope>NUCLEOTIDE SEQUENCE [LARGE SCALE GENOMIC DNA]</scope>
    <source>
        <strain evidence="2 3">PTRS2</strain>
    </source>
</reference>
<gene>
    <name evidence="2" type="ORF">WMG39_27960</name>
</gene>
<organism evidence="2 3">
    <name type="scientific">Microcoleus anatoxicus PTRS2</name>
    <dbReference type="NCBI Taxonomy" id="2705321"/>
    <lineage>
        <taxon>Bacteria</taxon>
        <taxon>Bacillati</taxon>
        <taxon>Cyanobacteriota</taxon>
        <taxon>Cyanophyceae</taxon>
        <taxon>Oscillatoriophycideae</taxon>
        <taxon>Oscillatoriales</taxon>
        <taxon>Microcoleaceae</taxon>
        <taxon>Microcoleus</taxon>
        <taxon>Microcoleus anatoxicus</taxon>
    </lineage>
</organism>
<protein>
    <submittedName>
        <fullName evidence="2">Pentapeptide repeat-containing protein</fullName>
    </submittedName>
</protein>
<comment type="caution">
    <text evidence="2">The sequence shown here is derived from an EMBL/GenBank/DDBJ whole genome shotgun (WGS) entry which is preliminary data.</text>
</comment>
<dbReference type="SUPFAM" id="SSF141571">
    <property type="entry name" value="Pentapeptide repeat-like"/>
    <property type="match status" value="1"/>
</dbReference>
<evidence type="ECO:0000313" key="2">
    <source>
        <dbReference type="EMBL" id="MEK0188650.1"/>
    </source>
</evidence>
<sequence length="97" mass="10591">MTQDFSGQNLRGSNFKGQDLTGANFSYADIRGANFNNAILIGANFSKAKAGLQRRWTIGLVIFSLFLALVAGWFLGVMGFGDGDRFSWLPLLLAILE</sequence>
<dbReference type="RefSeq" id="WP_340518557.1">
    <property type="nucleotide sequence ID" value="NZ_JBBLXS010000699.1"/>
</dbReference>
<dbReference type="InterPro" id="IPR001646">
    <property type="entry name" value="5peptide_repeat"/>
</dbReference>